<comment type="caution">
    <text evidence="1">The sequence shown here is derived from an EMBL/GenBank/DDBJ whole genome shotgun (WGS) entry which is preliminary data.</text>
</comment>
<gene>
    <name evidence="1" type="ORF">C5Y93_24690</name>
</gene>
<dbReference type="AlphaFoldDB" id="A0A2S8GEP2"/>
<evidence type="ECO:0000313" key="1">
    <source>
        <dbReference type="EMBL" id="PQO42925.1"/>
    </source>
</evidence>
<accession>A0A2S8GEP2</accession>
<dbReference type="Proteomes" id="UP000237819">
    <property type="component" value="Unassembled WGS sequence"/>
</dbReference>
<sequence>MAIVPSDSHATAILREVMRSANGEHLVSAASAWHECHGAELETRKHLGRVSGNRPFEKDLAIGTAAMKTLAKASGAPERKFDSAVLPKIAVGYKSKPFSQ</sequence>
<evidence type="ECO:0000313" key="2">
    <source>
        <dbReference type="Proteomes" id="UP000237819"/>
    </source>
</evidence>
<name>A0A2S8GEP2_9BACT</name>
<organism evidence="1 2">
    <name type="scientific">Blastopirellula marina</name>
    <dbReference type="NCBI Taxonomy" id="124"/>
    <lineage>
        <taxon>Bacteria</taxon>
        <taxon>Pseudomonadati</taxon>
        <taxon>Planctomycetota</taxon>
        <taxon>Planctomycetia</taxon>
        <taxon>Pirellulales</taxon>
        <taxon>Pirellulaceae</taxon>
        <taxon>Blastopirellula</taxon>
    </lineage>
</organism>
<reference evidence="1 2" key="1">
    <citation type="submission" date="2018-02" db="EMBL/GenBank/DDBJ databases">
        <title>Comparative genomes isolates from brazilian mangrove.</title>
        <authorList>
            <person name="Araujo J.E."/>
            <person name="Taketani R.G."/>
            <person name="Silva M.C.P."/>
            <person name="Loureco M.V."/>
            <person name="Andreote F.D."/>
        </authorList>
    </citation>
    <scope>NUCLEOTIDE SEQUENCE [LARGE SCALE GENOMIC DNA]</scope>
    <source>
        <strain evidence="1 2">Nap-Phe MGV</strain>
    </source>
</reference>
<proteinExistence type="predicted"/>
<protein>
    <submittedName>
        <fullName evidence="1">Uncharacterized protein</fullName>
    </submittedName>
</protein>
<dbReference type="EMBL" id="PUHZ01000024">
    <property type="protein sequence ID" value="PQO42925.1"/>
    <property type="molecule type" value="Genomic_DNA"/>
</dbReference>